<evidence type="ECO:0000313" key="5">
    <source>
        <dbReference type="Proteomes" id="UP000593564"/>
    </source>
</evidence>
<dbReference type="SUPFAM" id="SSF47473">
    <property type="entry name" value="EF-hand"/>
    <property type="match status" value="2"/>
</dbReference>
<evidence type="ECO:0000259" key="3">
    <source>
        <dbReference type="PROSITE" id="PS50222"/>
    </source>
</evidence>
<protein>
    <recommendedName>
        <fullName evidence="3">EF-hand domain-containing protein</fullName>
    </recommendedName>
</protein>
<dbReference type="InterPro" id="IPR018247">
    <property type="entry name" value="EF_Hand_1_Ca_BS"/>
</dbReference>
<evidence type="ECO:0000313" key="4">
    <source>
        <dbReference type="EMBL" id="KAF5941555.1"/>
    </source>
</evidence>
<organism evidence="4 5">
    <name type="scientific">Camellia sinensis</name>
    <name type="common">Tea plant</name>
    <name type="synonym">Thea sinensis</name>
    <dbReference type="NCBI Taxonomy" id="4442"/>
    <lineage>
        <taxon>Eukaryota</taxon>
        <taxon>Viridiplantae</taxon>
        <taxon>Streptophyta</taxon>
        <taxon>Embryophyta</taxon>
        <taxon>Tracheophyta</taxon>
        <taxon>Spermatophyta</taxon>
        <taxon>Magnoliopsida</taxon>
        <taxon>eudicotyledons</taxon>
        <taxon>Gunneridae</taxon>
        <taxon>Pentapetalae</taxon>
        <taxon>asterids</taxon>
        <taxon>Ericales</taxon>
        <taxon>Theaceae</taxon>
        <taxon>Camellia</taxon>
    </lineage>
</organism>
<feature type="domain" description="EF-hand" evidence="3">
    <location>
        <begin position="167"/>
        <end position="202"/>
    </location>
</feature>
<reference evidence="4 5" key="2">
    <citation type="submission" date="2020-07" db="EMBL/GenBank/DDBJ databases">
        <title>Genome assembly of wild tea tree DASZ reveals pedigree and selection history of tea varieties.</title>
        <authorList>
            <person name="Zhang W."/>
        </authorList>
    </citation>
    <scope>NUCLEOTIDE SEQUENCE [LARGE SCALE GENOMIC DNA]</scope>
    <source>
        <strain evidence="5">cv. G240</strain>
        <tissue evidence="4">Leaf</tissue>
    </source>
</reference>
<dbReference type="FunFam" id="1.10.238.10:FF:000178">
    <property type="entry name" value="Calmodulin-2 A"/>
    <property type="match status" value="1"/>
</dbReference>
<feature type="domain" description="EF-hand" evidence="3">
    <location>
        <begin position="205"/>
        <end position="240"/>
    </location>
</feature>
<sequence>MCPTGTNHRLDTASGSNIRSAFDVLDADRDGKISPSDLKTFYKGFSGGGAEEEDVIRSMMSVADSNKDGFVEYDEFETVLNERNGGGGGGGGSTWGAMEEAFRFMDRDGDGVVGEEDLRGYFNLAGFDATDEDIKAMITLGGGDQNQGVSYDGNVSTGTTAHHPDTPTGSDFRSAFDVLDADRDGKISPSDLKTFYKRFSGGGAEEDDVIGSMMSAADSNKDGFVEYDEFETVLNERNGGGGSVRGVMEEAFRVMDRDGDGLVGEEDLRGYFHLAGFDASDEEIKAMIRLGGGDQNRGVSYDAFLKILAVS</sequence>
<feature type="domain" description="EF-hand" evidence="3">
    <location>
        <begin position="93"/>
        <end position="128"/>
    </location>
</feature>
<dbReference type="Proteomes" id="UP000593564">
    <property type="component" value="Unassembled WGS sequence"/>
</dbReference>
<dbReference type="PROSITE" id="PS50222">
    <property type="entry name" value="EF_HAND_2"/>
    <property type="match status" value="6"/>
</dbReference>
<dbReference type="PANTHER" id="PTHR23050">
    <property type="entry name" value="CALCIUM BINDING PROTEIN"/>
    <property type="match status" value="1"/>
</dbReference>
<reference evidence="5" key="1">
    <citation type="journal article" date="2020" name="Nat. Commun.">
        <title>Genome assembly of wild tea tree DASZ reveals pedigree and selection history of tea varieties.</title>
        <authorList>
            <person name="Zhang W."/>
            <person name="Zhang Y."/>
            <person name="Qiu H."/>
            <person name="Guo Y."/>
            <person name="Wan H."/>
            <person name="Zhang X."/>
            <person name="Scossa F."/>
            <person name="Alseekh S."/>
            <person name="Zhang Q."/>
            <person name="Wang P."/>
            <person name="Xu L."/>
            <person name="Schmidt M.H."/>
            <person name="Jia X."/>
            <person name="Li D."/>
            <person name="Zhu A."/>
            <person name="Guo F."/>
            <person name="Chen W."/>
            <person name="Ni D."/>
            <person name="Usadel B."/>
            <person name="Fernie A.R."/>
            <person name="Wen W."/>
        </authorList>
    </citation>
    <scope>NUCLEOTIDE SEQUENCE [LARGE SCALE GENOMIC DNA]</scope>
    <source>
        <strain evidence="5">cv. G240</strain>
    </source>
</reference>
<proteinExistence type="predicted"/>
<feature type="domain" description="EF-hand" evidence="3">
    <location>
        <begin position="51"/>
        <end position="86"/>
    </location>
</feature>
<feature type="domain" description="EF-hand" evidence="3">
    <location>
        <begin position="13"/>
        <end position="48"/>
    </location>
</feature>
<dbReference type="EMBL" id="JACBKZ010000009">
    <property type="protein sequence ID" value="KAF5941555.1"/>
    <property type="molecule type" value="Genomic_DNA"/>
</dbReference>
<dbReference type="InterPro" id="IPR002048">
    <property type="entry name" value="EF_hand_dom"/>
</dbReference>
<dbReference type="InterPro" id="IPR011992">
    <property type="entry name" value="EF-hand-dom_pair"/>
</dbReference>
<keyword evidence="2" id="KW-0106">Calcium</keyword>
<keyword evidence="5" id="KW-1185">Reference proteome</keyword>
<dbReference type="CDD" id="cd00051">
    <property type="entry name" value="EFh"/>
    <property type="match status" value="2"/>
</dbReference>
<dbReference type="GO" id="GO:0005509">
    <property type="term" value="F:calcium ion binding"/>
    <property type="evidence" value="ECO:0007669"/>
    <property type="project" value="InterPro"/>
</dbReference>
<evidence type="ECO:0000256" key="1">
    <source>
        <dbReference type="ARBA" id="ARBA00022737"/>
    </source>
</evidence>
<dbReference type="PROSITE" id="PS00018">
    <property type="entry name" value="EF_HAND_1"/>
    <property type="match status" value="6"/>
</dbReference>
<feature type="domain" description="EF-hand" evidence="3">
    <location>
        <begin position="243"/>
        <end position="278"/>
    </location>
</feature>
<dbReference type="Pfam" id="PF13499">
    <property type="entry name" value="EF-hand_7"/>
    <property type="match status" value="2"/>
</dbReference>
<comment type="caution">
    <text evidence="4">The sequence shown here is derived from an EMBL/GenBank/DDBJ whole genome shotgun (WGS) entry which is preliminary data.</text>
</comment>
<accession>A0A7J7GMT5</accession>
<dbReference type="AlphaFoldDB" id="A0A7J7GMT5"/>
<dbReference type="Pfam" id="PF13202">
    <property type="entry name" value="EF-hand_5"/>
    <property type="match status" value="2"/>
</dbReference>
<dbReference type="Gene3D" id="1.10.238.10">
    <property type="entry name" value="EF-hand"/>
    <property type="match status" value="2"/>
</dbReference>
<name>A0A7J7GMT5_CAMSI</name>
<evidence type="ECO:0000256" key="2">
    <source>
        <dbReference type="ARBA" id="ARBA00022837"/>
    </source>
</evidence>
<keyword evidence="1" id="KW-0677">Repeat</keyword>
<dbReference type="InterPro" id="IPR050145">
    <property type="entry name" value="Centrin_CML-like"/>
</dbReference>
<dbReference type="SMART" id="SM00054">
    <property type="entry name" value="EFh"/>
    <property type="match status" value="7"/>
</dbReference>
<dbReference type="GO" id="GO:0043226">
    <property type="term" value="C:organelle"/>
    <property type="evidence" value="ECO:0007669"/>
    <property type="project" value="UniProtKB-ARBA"/>
</dbReference>
<gene>
    <name evidence="4" type="ORF">HYC85_019197</name>
</gene>